<protein>
    <recommendedName>
        <fullName evidence="2">Nucleotide exchange factor Fes1 domain-containing protein</fullName>
    </recommendedName>
</protein>
<dbReference type="Pfam" id="PF08609">
    <property type="entry name" value="Fes1"/>
    <property type="match status" value="1"/>
</dbReference>
<evidence type="ECO:0000313" key="4">
    <source>
        <dbReference type="Proteomes" id="UP000607653"/>
    </source>
</evidence>
<organism evidence="3 4">
    <name type="scientific">Nelumbo nucifera</name>
    <name type="common">Sacred lotus</name>
    <dbReference type="NCBI Taxonomy" id="4432"/>
    <lineage>
        <taxon>Eukaryota</taxon>
        <taxon>Viridiplantae</taxon>
        <taxon>Streptophyta</taxon>
        <taxon>Embryophyta</taxon>
        <taxon>Tracheophyta</taxon>
        <taxon>Spermatophyta</taxon>
        <taxon>Magnoliopsida</taxon>
        <taxon>Proteales</taxon>
        <taxon>Nelumbonaceae</taxon>
        <taxon>Nelumbo</taxon>
    </lineage>
</organism>
<dbReference type="InterPro" id="IPR011989">
    <property type="entry name" value="ARM-like"/>
</dbReference>
<name>A0A822YT85_NELNU</name>
<dbReference type="Proteomes" id="UP000607653">
    <property type="component" value="Unassembled WGS sequence"/>
</dbReference>
<dbReference type="AlphaFoldDB" id="A0A822YT85"/>
<proteinExistence type="predicted"/>
<feature type="domain" description="Nucleotide exchange factor Fes1" evidence="2">
    <location>
        <begin position="91"/>
        <end position="182"/>
    </location>
</feature>
<evidence type="ECO:0000259" key="2">
    <source>
        <dbReference type="Pfam" id="PF08609"/>
    </source>
</evidence>
<keyword evidence="4" id="KW-1185">Reference proteome</keyword>
<dbReference type="PANTHER" id="PTHR19316:SF32">
    <property type="entry name" value="ARM REPEAT SUPERFAMILY PROTEIN"/>
    <property type="match status" value="1"/>
</dbReference>
<dbReference type="InterPro" id="IPR050693">
    <property type="entry name" value="Hsp70_NEF-Inhibitors"/>
</dbReference>
<feature type="signal peptide" evidence="1">
    <location>
        <begin position="1"/>
        <end position="22"/>
    </location>
</feature>
<sequence length="424" mass="47004">MWPKQKRLALWFLLLASAAALAATFTATARADGINKSAVGELFWATAKQEDDLLRKAAADESAIAGNDEGKKNDNNDGDHDLEFDGGFSSLDSMLQWAIGHSDPMKMKETAQDVQRLSPNELKKRQLEIKELMEKLRTPSDAKLMQIAIDDLKNSSLPLEDRHRALLELLILVEPIDNANDLGKLGGLAVVVQELDNPDSEIRATAAWVLGKASQNNPAVQNQILGLGTLAKLVKMVRSSSLEEATKALYAVSALIRSNTGGQELFYAETGSLMLQDIMSNPSIDVRLRRKSASLVADLAGYQLEITNKAEHPFFSNHFFLKSVVDLTASTDLDLQEKALMAIKNLLQLQTPEALVFKDICGLDEALERMRKQLEQLMVGEDQTDYARDLESLRKEVEWIFLRKLEKVLTVLDCYTLGPSRGHS</sequence>
<keyword evidence="1" id="KW-0732">Signal</keyword>
<dbReference type="EMBL" id="DUZY01000004">
    <property type="protein sequence ID" value="DAD34006.1"/>
    <property type="molecule type" value="Genomic_DNA"/>
</dbReference>
<evidence type="ECO:0000256" key="1">
    <source>
        <dbReference type="SAM" id="SignalP"/>
    </source>
</evidence>
<comment type="caution">
    <text evidence="3">The sequence shown here is derived from an EMBL/GenBank/DDBJ whole genome shotgun (WGS) entry which is preliminary data.</text>
</comment>
<reference evidence="3 4" key="1">
    <citation type="journal article" date="2020" name="Mol. Biol. Evol.">
        <title>Distinct Expression and Methylation Patterns for Genes with Different Fates following a Single Whole-Genome Duplication in Flowering Plants.</title>
        <authorList>
            <person name="Shi T."/>
            <person name="Rahmani R.S."/>
            <person name="Gugger P.F."/>
            <person name="Wang M."/>
            <person name="Li H."/>
            <person name="Zhang Y."/>
            <person name="Li Z."/>
            <person name="Wang Q."/>
            <person name="Van de Peer Y."/>
            <person name="Marchal K."/>
            <person name="Chen J."/>
        </authorList>
    </citation>
    <scope>NUCLEOTIDE SEQUENCE [LARGE SCALE GENOMIC DNA]</scope>
    <source>
        <tissue evidence="3">Leaf</tissue>
    </source>
</reference>
<dbReference type="PANTHER" id="PTHR19316">
    <property type="entry name" value="PROTEIN FOLDING REGULATOR"/>
    <property type="match status" value="1"/>
</dbReference>
<gene>
    <name evidence="3" type="ORF">HUJ06_004646</name>
</gene>
<dbReference type="InterPro" id="IPR016024">
    <property type="entry name" value="ARM-type_fold"/>
</dbReference>
<dbReference type="InterPro" id="IPR013918">
    <property type="entry name" value="Nucleotide_exch_fac_Fes1"/>
</dbReference>
<dbReference type="Gene3D" id="1.25.10.10">
    <property type="entry name" value="Leucine-rich Repeat Variant"/>
    <property type="match status" value="1"/>
</dbReference>
<accession>A0A822YT85</accession>
<dbReference type="SUPFAM" id="SSF48371">
    <property type="entry name" value="ARM repeat"/>
    <property type="match status" value="1"/>
</dbReference>
<evidence type="ECO:0000313" key="3">
    <source>
        <dbReference type="EMBL" id="DAD34006.1"/>
    </source>
</evidence>
<feature type="chain" id="PRO_5032518970" description="Nucleotide exchange factor Fes1 domain-containing protein" evidence="1">
    <location>
        <begin position="23"/>
        <end position="424"/>
    </location>
</feature>